<dbReference type="Gene3D" id="1.20.1280.50">
    <property type="match status" value="1"/>
</dbReference>
<dbReference type="InterPro" id="IPR036047">
    <property type="entry name" value="F-box-like_dom_sf"/>
</dbReference>
<comment type="caution">
    <text evidence="2">The sequence shown here is derived from an EMBL/GenBank/DDBJ whole genome shotgun (WGS) entry which is preliminary data.</text>
</comment>
<dbReference type="SMART" id="SM00256">
    <property type="entry name" value="FBOX"/>
    <property type="match status" value="1"/>
</dbReference>
<dbReference type="Gene3D" id="2.130.10.10">
    <property type="entry name" value="YVTN repeat-like/Quinoprotein amine dehydrogenase"/>
    <property type="match status" value="1"/>
</dbReference>
<evidence type="ECO:0000313" key="3">
    <source>
        <dbReference type="Proteomes" id="UP000717996"/>
    </source>
</evidence>
<proteinExistence type="predicted"/>
<dbReference type="InterPro" id="IPR001810">
    <property type="entry name" value="F-box_dom"/>
</dbReference>
<dbReference type="InterPro" id="IPR036322">
    <property type="entry name" value="WD40_repeat_dom_sf"/>
</dbReference>
<dbReference type="Proteomes" id="UP000717996">
    <property type="component" value="Unassembled WGS sequence"/>
</dbReference>
<gene>
    <name evidence="2" type="ORF">G6F51_011655</name>
</gene>
<evidence type="ECO:0000313" key="2">
    <source>
        <dbReference type="EMBL" id="KAG1535227.1"/>
    </source>
</evidence>
<dbReference type="OrthoDB" id="3219396at2759"/>
<dbReference type="EMBL" id="JAANIT010002894">
    <property type="protein sequence ID" value="KAG1535227.1"/>
    <property type="molecule type" value="Genomic_DNA"/>
</dbReference>
<dbReference type="SUPFAM" id="SSF81383">
    <property type="entry name" value="F-box domain"/>
    <property type="match status" value="1"/>
</dbReference>
<feature type="domain" description="F-box" evidence="1">
    <location>
        <begin position="24"/>
        <end position="70"/>
    </location>
</feature>
<protein>
    <recommendedName>
        <fullName evidence="1">F-box domain-containing protein</fullName>
    </recommendedName>
</protein>
<accession>A0A9P7C4E3</accession>
<reference evidence="2" key="1">
    <citation type="journal article" date="2020" name="Microb. Genom.">
        <title>Genetic diversity of clinical and environmental Mucorales isolates obtained from an investigation of mucormycosis cases among solid organ transplant recipients.</title>
        <authorList>
            <person name="Nguyen M.H."/>
            <person name="Kaul D."/>
            <person name="Muto C."/>
            <person name="Cheng S.J."/>
            <person name="Richter R.A."/>
            <person name="Bruno V.M."/>
            <person name="Liu G."/>
            <person name="Beyhan S."/>
            <person name="Sundermann A.J."/>
            <person name="Mounaud S."/>
            <person name="Pasculle A.W."/>
            <person name="Nierman W.C."/>
            <person name="Driscoll E."/>
            <person name="Cumbie R."/>
            <person name="Clancy C.J."/>
            <person name="Dupont C.L."/>
        </authorList>
    </citation>
    <scope>NUCLEOTIDE SEQUENCE</scope>
    <source>
        <strain evidence="2">GL16</strain>
    </source>
</reference>
<dbReference type="Pfam" id="PF25499">
    <property type="entry name" value="Beta-prop_pof12"/>
    <property type="match status" value="1"/>
</dbReference>
<organism evidence="2 3">
    <name type="scientific">Rhizopus oryzae</name>
    <name type="common">Mucormycosis agent</name>
    <name type="synonym">Rhizopus arrhizus var. delemar</name>
    <dbReference type="NCBI Taxonomy" id="64495"/>
    <lineage>
        <taxon>Eukaryota</taxon>
        <taxon>Fungi</taxon>
        <taxon>Fungi incertae sedis</taxon>
        <taxon>Mucoromycota</taxon>
        <taxon>Mucoromycotina</taxon>
        <taxon>Mucoromycetes</taxon>
        <taxon>Mucorales</taxon>
        <taxon>Mucorineae</taxon>
        <taxon>Rhizopodaceae</taxon>
        <taxon>Rhizopus</taxon>
    </lineage>
</organism>
<sequence>MNLEPARKRQKRLKKAAHNGKRIDFVLNLFSKELALKVLSYLSSADLVQCAVVSSHWARLANDEMLWKPLFYCRFRDTITSSEQGLHLTDNKRRVSVTRYGGSWKAKYRVHENWLSGNCYVDNIPAGNDTKLYSNSRQLLQIVKDLIFIVSENYKAIDVWKYIEDDSKLLYRIESTALKAYNITFMKLIEGNPHHLIAGYTNGGFALWEINYYFGDLNIKEIASYSPYFNEDNSVISIGICFPMILLCTKNMELSAIYIDETNSVKLIHKLQSSVDWNPVNIDIRTYNNNRLLWKAIVCFGLSMGNHASSVGLQEIILSPTSIKSSQHVTALESEPFFFSSSMSYYSRHNNNNDTCDNSLITSMVYSPPYLITAHPNNTIKQYIVSIKDHKLAVYFKKTIYGHTFRVEALAIEKEKLLSADRSGIKVWNLLKNDDMETVTININRNQSCLQDLPFQHIKSLCFDEDRIVAFMSDEVKSCVRLWSFDSMQ</sequence>
<dbReference type="PROSITE" id="PS50181">
    <property type="entry name" value="FBOX"/>
    <property type="match status" value="1"/>
</dbReference>
<dbReference type="AlphaFoldDB" id="A0A9P7C4E3"/>
<evidence type="ECO:0000259" key="1">
    <source>
        <dbReference type="PROSITE" id="PS50181"/>
    </source>
</evidence>
<dbReference type="Pfam" id="PF12937">
    <property type="entry name" value="F-box-like"/>
    <property type="match status" value="1"/>
</dbReference>
<name>A0A9P7C4E3_RHIOR</name>
<dbReference type="SUPFAM" id="SSF50978">
    <property type="entry name" value="WD40 repeat-like"/>
    <property type="match status" value="1"/>
</dbReference>
<dbReference type="InterPro" id="IPR015943">
    <property type="entry name" value="WD40/YVTN_repeat-like_dom_sf"/>
</dbReference>